<keyword evidence="1" id="KW-0812">Transmembrane</keyword>
<proteinExistence type="predicted"/>
<dbReference type="EMBL" id="JAVALS010000004">
    <property type="protein sequence ID" value="MDP5227133.1"/>
    <property type="molecule type" value="Genomic_DNA"/>
</dbReference>
<comment type="caution">
    <text evidence="2">The sequence shown here is derived from an EMBL/GenBank/DDBJ whole genome shotgun (WGS) entry which is preliminary data.</text>
</comment>
<gene>
    <name evidence="2" type="ORF">Q9R02_08220</name>
</gene>
<dbReference type="RefSeq" id="WP_305996183.1">
    <property type="nucleotide sequence ID" value="NZ_JAVALS010000004.1"/>
</dbReference>
<keyword evidence="1" id="KW-1133">Transmembrane helix</keyword>
<dbReference type="Proteomes" id="UP001232725">
    <property type="component" value="Unassembled WGS sequence"/>
</dbReference>
<organism evidence="2 3">
    <name type="scientific">Arthrobacter horti</name>
    <dbReference type="NCBI Taxonomy" id="3068273"/>
    <lineage>
        <taxon>Bacteria</taxon>
        <taxon>Bacillati</taxon>
        <taxon>Actinomycetota</taxon>
        <taxon>Actinomycetes</taxon>
        <taxon>Micrococcales</taxon>
        <taxon>Micrococcaceae</taxon>
        <taxon>Arthrobacter</taxon>
    </lineage>
</organism>
<name>A0ABT9INH5_9MICC</name>
<evidence type="ECO:0000313" key="3">
    <source>
        <dbReference type="Proteomes" id="UP001232725"/>
    </source>
</evidence>
<feature type="transmembrane region" description="Helical" evidence="1">
    <location>
        <begin position="29"/>
        <end position="49"/>
    </location>
</feature>
<evidence type="ECO:0000313" key="2">
    <source>
        <dbReference type="EMBL" id="MDP5227133.1"/>
    </source>
</evidence>
<sequence length="145" mass="15770">MESDYSAADALTDVDSARSSVASRVRAPGWYYGILACWMVLSVVSTAWFPPALAALSGGLIAASSAFVASDRRKRFRERFRPSDLWPLAGLVPLLLLGYLGGLLVRFGQLPEWSGWVLAALLAVLGVLVMRLYERSRAALLRAGR</sequence>
<keyword evidence="1" id="KW-0472">Membrane</keyword>
<keyword evidence="3" id="KW-1185">Reference proteome</keyword>
<feature type="transmembrane region" description="Helical" evidence="1">
    <location>
        <begin position="85"/>
        <end position="107"/>
    </location>
</feature>
<evidence type="ECO:0008006" key="4">
    <source>
        <dbReference type="Google" id="ProtNLM"/>
    </source>
</evidence>
<evidence type="ECO:0000256" key="1">
    <source>
        <dbReference type="SAM" id="Phobius"/>
    </source>
</evidence>
<accession>A0ABT9INH5</accession>
<feature type="transmembrane region" description="Helical" evidence="1">
    <location>
        <begin position="113"/>
        <end position="133"/>
    </location>
</feature>
<feature type="transmembrane region" description="Helical" evidence="1">
    <location>
        <begin position="55"/>
        <end position="73"/>
    </location>
</feature>
<reference evidence="2 3" key="1">
    <citation type="submission" date="2023-08" db="EMBL/GenBank/DDBJ databases">
        <title>Arthrobacter horti sp. nov., isolated from forest soil.</title>
        <authorList>
            <person name="Park M."/>
        </authorList>
    </citation>
    <scope>NUCLEOTIDE SEQUENCE [LARGE SCALE GENOMIC DNA]</scope>
    <source>
        <strain evidence="2 3">YJM1</strain>
    </source>
</reference>
<protein>
    <recommendedName>
        <fullName evidence="4">DUF308 domain-containing protein</fullName>
    </recommendedName>
</protein>